<dbReference type="AlphaFoldDB" id="A0A2P7MVC3"/>
<dbReference type="Gene3D" id="3.30.460.10">
    <property type="entry name" value="Beta Polymerase, domain 2"/>
    <property type="match status" value="1"/>
</dbReference>
<sequence>MPSLAAIREQRLSARLTVLRAGAAVVAANHPGSEVWLFGSLARGDWDAYSDVDLLAIAPTQVAADALADALLDARLGDDVLALSQERWQQLKGGDDPYWRAMGRDALRLDQP</sequence>
<name>A0A2P7MVC3_9CYAN</name>
<evidence type="ECO:0000259" key="1">
    <source>
        <dbReference type="Pfam" id="PF01909"/>
    </source>
</evidence>
<evidence type="ECO:0000313" key="2">
    <source>
        <dbReference type="EMBL" id="PSJ05142.1"/>
    </source>
</evidence>
<dbReference type="Pfam" id="PF01909">
    <property type="entry name" value="NTP_transf_2"/>
    <property type="match status" value="1"/>
</dbReference>
<dbReference type="OrthoDB" id="559450at2"/>
<dbReference type="InterPro" id="IPR043519">
    <property type="entry name" value="NT_sf"/>
</dbReference>
<dbReference type="CDD" id="cd05403">
    <property type="entry name" value="NT_KNTase_like"/>
    <property type="match status" value="1"/>
</dbReference>
<dbReference type="GO" id="GO:0016779">
    <property type="term" value="F:nucleotidyltransferase activity"/>
    <property type="evidence" value="ECO:0007669"/>
    <property type="project" value="InterPro"/>
</dbReference>
<dbReference type="EMBL" id="PXXO01000007">
    <property type="protein sequence ID" value="PSJ05142.1"/>
    <property type="molecule type" value="Genomic_DNA"/>
</dbReference>
<protein>
    <submittedName>
        <fullName evidence="2">DNA polymerase subunit beta</fullName>
    </submittedName>
</protein>
<evidence type="ECO:0000313" key="3">
    <source>
        <dbReference type="Proteomes" id="UP000243002"/>
    </source>
</evidence>
<organism evidence="2 3">
    <name type="scientific">Cyanobium usitatum str. Tous</name>
    <dbReference type="NCBI Taxonomy" id="2116684"/>
    <lineage>
        <taxon>Bacteria</taxon>
        <taxon>Bacillati</taxon>
        <taxon>Cyanobacteriota</taxon>
        <taxon>Cyanophyceae</taxon>
        <taxon>Synechococcales</taxon>
        <taxon>Prochlorococcaceae</taxon>
        <taxon>Cyanobium</taxon>
    </lineage>
</organism>
<dbReference type="InterPro" id="IPR002934">
    <property type="entry name" value="Polymerase_NTP_transf_dom"/>
</dbReference>
<reference evidence="2 3" key="1">
    <citation type="journal article" date="2018" name="Environ. Microbiol.">
        <title>Ecological and genomic features of two widespread freshwater picocyanobacteria.</title>
        <authorList>
            <person name="Cabello-Yeves P.J."/>
            <person name="Picazo A."/>
            <person name="Camacho A."/>
            <person name="Callieri C."/>
            <person name="Rosselli R."/>
            <person name="Roda-Garcia J.J."/>
            <person name="Coutinho F.H."/>
            <person name="Rodriguez-Valera F."/>
        </authorList>
    </citation>
    <scope>NUCLEOTIDE SEQUENCE [LARGE SCALE GENOMIC DNA]</scope>
    <source>
        <strain evidence="2 3">Tous</strain>
    </source>
</reference>
<proteinExistence type="predicted"/>
<dbReference type="RefSeq" id="WP_106502766.1">
    <property type="nucleotide sequence ID" value="NZ_PXXO01000007.1"/>
</dbReference>
<gene>
    <name evidence="2" type="ORF">C7K55_07285</name>
</gene>
<keyword evidence="3" id="KW-1185">Reference proteome</keyword>
<dbReference type="SUPFAM" id="SSF81301">
    <property type="entry name" value="Nucleotidyltransferase"/>
    <property type="match status" value="1"/>
</dbReference>
<dbReference type="Proteomes" id="UP000243002">
    <property type="component" value="Unassembled WGS sequence"/>
</dbReference>
<comment type="caution">
    <text evidence="2">The sequence shown here is derived from an EMBL/GenBank/DDBJ whole genome shotgun (WGS) entry which is preliminary data.</text>
</comment>
<feature type="domain" description="Polymerase nucleotidyl transferase" evidence="1">
    <location>
        <begin position="27"/>
        <end position="62"/>
    </location>
</feature>
<accession>A0A2P7MVC3</accession>